<evidence type="ECO:0000313" key="2">
    <source>
        <dbReference type="Proteomes" id="UP000284416"/>
    </source>
</evidence>
<accession>A0A417YV10</accession>
<keyword evidence="2" id="KW-1185">Reference proteome</keyword>
<dbReference type="InterPro" id="IPR009256">
    <property type="entry name" value="YqgQ-like"/>
</dbReference>
<name>A0A417YV10_9BACI</name>
<dbReference type="RefSeq" id="WP_118920438.1">
    <property type="nucleotide sequence ID" value="NZ_QWEG01000005.1"/>
</dbReference>
<dbReference type="OrthoDB" id="2361671at2"/>
<reference evidence="1 2" key="1">
    <citation type="journal article" date="2017" name="Int. J. Syst. Evol. Microbiol.">
        <title>Bacillus notoginsengisoli sp. nov., a novel bacterium isolated from the rhizosphere of Panax notoginseng.</title>
        <authorList>
            <person name="Zhang M.Y."/>
            <person name="Cheng J."/>
            <person name="Cai Y."/>
            <person name="Zhang T.Y."/>
            <person name="Wu Y.Y."/>
            <person name="Manikprabhu D."/>
            <person name="Li W.J."/>
            <person name="Zhang Y.X."/>
        </authorList>
    </citation>
    <scope>NUCLEOTIDE SEQUENCE [LARGE SCALE GENOMIC DNA]</scope>
    <source>
        <strain evidence="1 2">JCM 30743</strain>
    </source>
</reference>
<evidence type="ECO:0000313" key="1">
    <source>
        <dbReference type="EMBL" id="RHW41065.1"/>
    </source>
</evidence>
<dbReference type="SUPFAM" id="SSF158379">
    <property type="entry name" value="YqgQ-like"/>
    <property type="match status" value="1"/>
</dbReference>
<proteinExistence type="predicted"/>
<sequence>MKSVYEIQQFLKKYGTIIYVGSRLADLELMEEELIEMHNSQLIETKEFQNALMLLRHEIQMEKEKNTRKSGDGE</sequence>
<dbReference type="AlphaFoldDB" id="A0A417YV10"/>
<gene>
    <name evidence="1" type="ORF">D1B31_08950</name>
</gene>
<protein>
    <submittedName>
        <fullName evidence="1">DUF910 family protein</fullName>
    </submittedName>
</protein>
<comment type="caution">
    <text evidence="1">The sequence shown here is derived from an EMBL/GenBank/DDBJ whole genome shotgun (WGS) entry which is preliminary data.</text>
</comment>
<dbReference type="Pfam" id="PF06014">
    <property type="entry name" value="YqgQ-like"/>
    <property type="match status" value="1"/>
</dbReference>
<dbReference type="Proteomes" id="UP000284416">
    <property type="component" value="Unassembled WGS sequence"/>
</dbReference>
<dbReference type="Gene3D" id="1.10.287.760">
    <property type="entry name" value="YqgQ-like"/>
    <property type="match status" value="1"/>
</dbReference>
<organism evidence="1 2">
    <name type="scientific">Neobacillus notoginsengisoli</name>
    <dbReference type="NCBI Taxonomy" id="1578198"/>
    <lineage>
        <taxon>Bacteria</taxon>
        <taxon>Bacillati</taxon>
        <taxon>Bacillota</taxon>
        <taxon>Bacilli</taxon>
        <taxon>Bacillales</taxon>
        <taxon>Bacillaceae</taxon>
        <taxon>Neobacillus</taxon>
    </lineage>
</organism>
<dbReference type="EMBL" id="QWEG01000005">
    <property type="protein sequence ID" value="RHW41065.1"/>
    <property type="molecule type" value="Genomic_DNA"/>
</dbReference>
<dbReference type="InterPro" id="IPR023164">
    <property type="entry name" value="YqgQ-like_sf"/>
</dbReference>